<organism evidence="5 6">
    <name type="scientific">Trapa incisa</name>
    <dbReference type="NCBI Taxonomy" id="236973"/>
    <lineage>
        <taxon>Eukaryota</taxon>
        <taxon>Viridiplantae</taxon>
        <taxon>Streptophyta</taxon>
        <taxon>Embryophyta</taxon>
        <taxon>Tracheophyta</taxon>
        <taxon>Spermatophyta</taxon>
        <taxon>Magnoliopsida</taxon>
        <taxon>eudicotyledons</taxon>
        <taxon>Gunneridae</taxon>
        <taxon>Pentapetalae</taxon>
        <taxon>rosids</taxon>
        <taxon>malvids</taxon>
        <taxon>Myrtales</taxon>
        <taxon>Lythraceae</taxon>
        <taxon>Trapa</taxon>
    </lineage>
</organism>
<evidence type="ECO:0008006" key="7">
    <source>
        <dbReference type="Google" id="ProtNLM"/>
    </source>
</evidence>
<dbReference type="Proteomes" id="UP001345219">
    <property type="component" value="Chromosome 4"/>
</dbReference>
<gene>
    <name evidence="5" type="ORF">SAY87_004411</name>
</gene>
<dbReference type="Pfam" id="PF05605">
    <property type="entry name" value="zf-Di19"/>
    <property type="match status" value="1"/>
</dbReference>
<evidence type="ECO:0000259" key="3">
    <source>
        <dbReference type="Pfam" id="PF05605"/>
    </source>
</evidence>
<name>A0AAN7JNW2_9MYRT</name>
<feature type="domain" description="Di19 zinc-binding" evidence="3">
    <location>
        <begin position="42"/>
        <end position="95"/>
    </location>
</feature>
<feature type="domain" description="Di19 C-terminal" evidence="4">
    <location>
        <begin position="119"/>
        <end position="189"/>
    </location>
</feature>
<keyword evidence="6" id="KW-1185">Reference proteome</keyword>
<comment type="caution">
    <text evidence="5">The sequence shown here is derived from an EMBL/GenBank/DDBJ whole genome shotgun (WGS) entry which is preliminary data.</text>
</comment>
<dbReference type="AlphaFoldDB" id="A0AAN7JNW2"/>
<evidence type="ECO:0000313" key="5">
    <source>
        <dbReference type="EMBL" id="KAK4750929.1"/>
    </source>
</evidence>
<dbReference type="EMBL" id="JAXIOK010000017">
    <property type="protein sequence ID" value="KAK4750929.1"/>
    <property type="molecule type" value="Genomic_DNA"/>
</dbReference>
<comment type="similarity">
    <text evidence="1">Belongs to the Di19 family.</text>
</comment>
<evidence type="ECO:0000256" key="1">
    <source>
        <dbReference type="ARBA" id="ARBA00007109"/>
    </source>
</evidence>
<feature type="region of interest" description="Disordered" evidence="2">
    <location>
        <begin position="257"/>
        <end position="282"/>
    </location>
</feature>
<accession>A0AAN7JNW2</accession>
<protein>
    <recommendedName>
        <fullName evidence="7">Drought induced 19 protein type zinc-binding domain-containing protein</fullName>
    </recommendedName>
</protein>
<sequence>MDSDSWTACLSSLSKRYQLAFQSRPELFMDSEENDRNDDVREEFPCPFCSEYFDIVGLCCHIDDEHPVEAKNGICPICAMRAGMDMVAHITLHHGKIFKISFLLDLLQKLGKGVSRSTLSLLRRELQEGTLQSLFGESPCIGNSTSASPDPLLSSFILPMSDGFTSTPSQDLSKTSSAKTISDVKITKSAYLPGPCLSPILLSFYLSHYCVQSGPQIILWSLQQEGAVYSIVPEGPGRDGSEMRVCPRYVVVNHAQPRPVKREGHGDVIQSASERATPKYSK</sequence>
<dbReference type="InterPro" id="IPR033347">
    <property type="entry name" value="Di19"/>
</dbReference>
<reference evidence="5 6" key="1">
    <citation type="journal article" date="2023" name="Hortic Res">
        <title>Pangenome of water caltrop reveals structural variations and asymmetric subgenome divergence after allopolyploidization.</title>
        <authorList>
            <person name="Zhang X."/>
            <person name="Chen Y."/>
            <person name="Wang L."/>
            <person name="Yuan Y."/>
            <person name="Fang M."/>
            <person name="Shi L."/>
            <person name="Lu R."/>
            <person name="Comes H.P."/>
            <person name="Ma Y."/>
            <person name="Chen Y."/>
            <person name="Huang G."/>
            <person name="Zhou Y."/>
            <person name="Zheng Z."/>
            <person name="Qiu Y."/>
        </authorList>
    </citation>
    <scope>NUCLEOTIDE SEQUENCE [LARGE SCALE GENOMIC DNA]</scope>
    <source>
        <tissue evidence="5">Roots</tissue>
    </source>
</reference>
<dbReference type="PANTHER" id="PTHR31875">
    <property type="entry name" value="PROTEIN DEHYDRATION-INDUCED 19"/>
    <property type="match status" value="1"/>
</dbReference>
<dbReference type="InterPro" id="IPR027935">
    <property type="entry name" value="Di19_C"/>
</dbReference>
<dbReference type="PANTHER" id="PTHR31875:SF26">
    <property type="entry name" value="PROTEIN DEHYDRATION-INDUCED 19-RELATED"/>
    <property type="match status" value="1"/>
</dbReference>
<evidence type="ECO:0000256" key="2">
    <source>
        <dbReference type="SAM" id="MobiDB-lite"/>
    </source>
</evidence>
<dbReference type="InterPro" id="IPR008598">
    <property type="entry name" value="Di19_Zn-bd"/>
</dbReference>
<evidence type="ECO:0000259" key="4">
    <source>
        <dbReference type="Pfam" id="PF14571"/>
    </source>
</evidence>
<evidence type="ECO:0000313" key="6">
    <source>
        <dbReference type="Proteomes" id="UP001345219"/>
    </source>
</evidence>
<proteinExistence type="inferred from homology"/>
<dbReference type="Pfam" id="PF14571">
    <property type="entry name" value="Di19_C"/>
    <property type="match status" value="1"/>
</dbReference>